<dbReference type="GO" id="GO:0005759">
    <property type="term" value="C:mitochondrial matrix"/>
    <property type="evidence" value="ECO:0007669"/>
    <property type="project" value="TreeGrafter"/>
</dbReference>
<evidence type="ECO:0000256" key="1">
    <source>
        <dbReference type="ARBA" id="ARBA00007692"/>
    </source>
</evidence>
<name>A0AAW0W0F6_CHEQU</name>
<keyword evidence="4" id="KW-1185">Reference proteome</keyword>
<dbReference type="Gene3D" id="1.25.70.10">
    <property type="entry name" value="Transcription termination factor 3, mitochondrial"/>
    <property type="match status" value="1"/>
</dbReference>
<dbReference type="GO" id="GO:0006393">
    <property type="term" value="P:termination of mitochondrial transcription"/>
    <property type="evidence" value="ECO:0007669"/>
    <property type="project" value="TreeGrafter"/>
</dbReference>
<reference evidence="3 4" key="1">
    <citation type="journal article" date="2024" name="BMC Genomics">
        <title>Genome assembly of redclaw crayfish (Cherax quadricarinatus) provides insights into its immune adaptation and hypoxia tolerance.</title>
        <authorList>
            <person name="Liu Z."/>
            <person name="Zheng J."/>
            <person name="Li H."/>
            <person name="Fang K."/>
            <person name="Wang S."/>
            <person name="He J."/>
            <person name="Zhou D."/>
            <person name="Weng S."/>
            <person name="Chi M."/>
            <person name="Gu Z."/>
            <person name="He J."/>
            <person name="Li F."/>
            <person name="Wang M."/>
        </authorList>
    </citation>
    <scope>NUCLEOTIDE SEQUENCE [LARGE SCALE GENOMIC DNA]</scope>
    <source>
        <strain evidence="3">ZL_2023a</strain>
    </source>
</reference>
<dbReference type="PANTHER" id="PTHR15437">
    <property type="entry name" value="TRANSCRIPTION TERMINATION FACTOR, MITOCHONDRIAL"/>
    <property type="match status" value="1"/>
</dbReference>
<comment type="similarity">
    <text evidence="1">Belongs to the mTERF family.</text>
</comment>
<evidence type="ECO:0000313" key="4">
    <source>
        <dbReference type="Proteomes" id="UP001445076"/>
    </source>
</evidence>
<protein>
    <submittedName>
        <fullName evidence="3">Uncharacterized protein</fullName>
    </submittedName>
</protein>
<dbReference type="EMBL" id="JARKIK010000094">
    <property type="protein sequence ID" value="KAK8722656.1"/>
    <property type="molecule type" value="Genomic_DNA"/>
</dbReference>
<dbReference type="InterPro" id="IPR003690">
    <property type="entry name" value="MTERF"/>
</dbReference>
<sequence>MLLRSVFHQCYSARNKINGSYWSTLNVLCPARLNPPSNFYNNKVYIIVQVRNSSCWCSTSAAAPMLIPSLRALSRRCVSWRNDLLQNVRCDVAVGLLSSYSKAESLGTREDAVVNKECTFEEEELTNDSNEQDWKGFSKTINVSEASMKDLSQIYDISNDEAVHMVHISQCPQVSDKNMRKTLYFLKDHGITSQQLQRIPWILLHSSGILQEKFKKLLEPHLFQNFSDGLGFCYFPVKKIAVYQKKFKLEAADFPNHPNRIYYLAERLKVPVELLTEKIVRPHEMLSTRIKRLDCMIDMFYNYGMKSEDILADLWVFNHGAKKAEKRLKIATELGCHAPKPWMCRCSAYIFERYCERVHTRNVLLGDHKDSASYMAARLQCEKWVIDRLFKSNFLLKKINIEKLKRILDLLFSEGVSPEAVRSNMKVFQYSETRTADRIKELKEIGFYPFPMYLLSRTPGQFRNIINKFKTQHGLIITEEEEEKEV</sequence>
<gene>
    <name evidence="3" type="ORF">OTU49_012150</name>
</gene>
<accession>A0AAW0W0F6</accession>
<dbReference type="Proteomes" id="UP001445076">
    <property type="component" value="Unassembled WGS sequence"/>
</dbReference>
<dbReference type="InterPro" id="IPR038538">
    <property type="entry name" value="MTERF_sf"/>
</dbReference>
<dbReference type="GO" id="GO:0003676">
    <property type="term" value="F:nucleic acid binding"/>
    <property type="evidence" value="ECO:0007669"/>
    <property type="project" value="InterPro"/>
</dbReference>
<proteinExistence type="inferred from homology"/>
<comment type="caution">
    <text evidence="3">The sequence shown here is derived from an EMBL/GenBank/DDBJ whole genome shotgun (WGS) entry which is preliminary data.</text>
</comment>
<evidence type="ECO:0000313" key="3">
    <source>
        <dbReference type="EMBL" id="KAK8722656.1"/>
    </source>
</evidence>
<keyword evidence="2" id="KW-0809">Transit peptide</keyword>
<evidence type="ECO:0000256" key="2">
    <source>
        <dbReference type="ARBA" id="ARBA00022946"/>
    </source>
</evidence>
<dbReference type="AlphaFoldDB" id="A0AAW0W0F6"/>
<dbReference type="PANTHER" id="PTHR15437:SF6">
    <property type="entry name" value="TRANSCRIPTION TERMINATION FACTOR, MITOCHONDRIAL"/>
    <property type="match status" value="1"/>
</dbReference>
<organism evidence="3 4">
    <name type="scientific">Cherax quadricarinatus</name>
    <name type="common">Australian red claw crayfish</name>
    <dbReference type="NCBI Taxonomy" id="27406"/>
    <lineage>
        <taxon>Eukaryota</taxon>
        <taxon>Metazoa</taxon>
        <taxon>Ecdysozoa</taxon>
        <taxon>Arthropoda</taxon>
        <taxon>Crustacea</taxon>
        <taxon>Multicrustacea</taxon>
        <taxon>Malacostraca</taxon>
        <taxon>Eumalacostraca</taxon>
        <taxon>Eucarida</taxon>
        <taxon>Decapoda</taxon>
        <taxon>Pleocyemata</taxon>
        <taxon>Astacidea</taxon>
        <taxon>Parastacoidea</taxon>
        <taxon>Parastacidae</taxon>
        <taxon>Cherax</taxon>
    </lineage>
</organism>